<dbReference type="AlphaFoldDB" id="A0A6J6RAG2"/>
<feature type="region of interest" description="Disordered" evidence="1">
    <location>
        <begin position="245"/>
        <end position="273"/>
    </location>
</feature>
<evidence type="ECO:0000256" key="1">
    <source>
        <dbReference type="SAM" id="MobiDB-lite"/>
    </source>
</evidence>
<reference evidence="2" key="1">
    <citation type="submission" date="2020-05" db="EMBL/GenBank/DDBJ databases">
        <authorList>
            <person name="Chiriac C."/>
            <person name="Salcher M."/>
            <person name="Ghai R."/>
            <person name="Kavagutti S V."/>
        </authorList>
    </citation>
    <scope>NUCLEOTIDE SEQUENCE</scope>
</reference>
<dbReference type="EMBL" id="CAEZXR010000256">
    <property type="protein sequence ID" value="CAB4720857.1"/>
    <property type="molecule type" value="Genomic_DNA"/>
</dbReference>
<protein>
    <submittedName>
        <fullName evidence="2">Unannotated protein</fullName>
    </submittedName>
</protein>
<accession>A0A6J6RAG2</accession>
<organism evidence="2">
    <name type="scientific">freshwater metagenome</name>
    <dbReference type="NCBI Taxonomy" id="449393"/>
    <lineage>
        <taxon>unclassified sequences</taxon>
        <taxon>metagenomes</taxon>
        <taxon>ecological metagenomes</taxon>
    </lineage>
</organism>
<gene>
    <name evidence="2" type="ORF">UFOPK2579_01967</name>
</gene>
<sequence length="294" mass="30489">MGLAGRATDLGDDLLGHRRALQADELGGVAGAEVELVTLLVLHRHRGERLQAVVGLDAHHADVDAVVEALDQGVVAVGVGANERRGQRGQAVDAGHAEGAAAAGGLDDDAGAEAVHHVLHERGGADVAEGLGRQPDALRDGYAGAAQQLAGRALVPRDPAGAAARPDVRQADQLEQRLDLAVLAELAVQGRQGGADLVVLERVQQVAVEVVGVRLDADRAKLTDQVAPAGQRHVALVAEAARDDGDGSGELLGHDTSVPHAGRGEDQRHRWTRSRCAWTSGARVEKASSDTLPR</sequence>
<name>A0A6J6RAG2_9ZZZZ</name>
<proteinExistence type="predicted"/>
<evidence type="ECO:0000313" key="2">
    <source>
        <dbReference type="EMBL" id="CAB4720857.1"/>
    </source>
</evidence>